<protein>
    <submittedName>
        <fullName evidence="2">Uncharacterized protein</fullName>
    </submittedName>
</protein>
<organism evidence="2 3">
    <name type="scientific">Planococcus antarcticus DSM 14505</name>
    <dbReference type="NCBI Taxonomy" id="1185653"/>
    <lineage>
        <taxon>Bacteria</taxon>
        <taxon>Bacillati</taxon>
        <taxon>Bacillota</taxon>
        <taxon>Bacilli</taxon>
        <taxon>Bacillales</taxon>
        <taxon>Caryophanaceae</taxon>
        <taxon>Planococcus</taxon>
    </lineage>
</organism>
<dbReference type="EMBL" id="AJYB01000080">
    <property type="protein sequence ID" value="EIM05330.1"/>
    <property type="molecule type" value="Genomic_DNA"/>
</dbReference>
<comment type="caution">
    <text evidence="2">The sequence shown here is derived from an EMBL/GenBank/DDBJ whole genome shotgun (WGS) entry which is preliminary data.</text>
</comment>
<dbReference type="AlphaFoldDB" id="A0AA87IHV4"/>
<name>A0AA87IHV4_9BACL</name>
<evidence type="ECO:0000313" key="2">
    <source>
        <dbReference type="EMBL" id="EIM05330.1"/>
    </source>
</evidence>
<dbReference type="RefSeq" id="WP_006831296.1">
    <property type="nucleotide sequence ID" value="NZ_AJYB01000080.1"/>
</dbReference>
<sequence>MYVMGLFEFKEYLQSSHYLSVAVEEYERFTFRGYADIHPTRIKIDYDQGKMYKEGMNVENYVIWLVESKDILIKDQQFWQRRLNALNRALQILTPLERDIYNLFSIGKTQSRLQTEPVLLKIRDQLELLIDSSPVLKERSLDDEDADFDEDSEEMEAELI</sequence>
<gene>
    <name evidence="2" type="ORF">A1A1_16740</name>
</gene>
<dbReference type="Proteomes" id="UP000004725">
    <property type="component" value="Unassembled WGS sequence"/>
</dbReference>
<evidence type="ECO:0000256" key="1">
    <source>
        <dbReference type="SAM" id="MobiDB-lite"/>
    </source>
</evidence>
<feature type="region of interest" description="Disordered" evidence="1">
    <location>
        <begin position="140"/>
        <end position="160"/>
    </location>
</feature>
<accession>A0AA87IHV4</accession>
<reference evidence="2 3" key="1">
    <citation type="journal article" date="2012" name="J. Bacteriol.">
        <title>Genome Sequence of the Antarctic Psychrophile Bacterium Planococcus antarcticus DSM 14505.</title>
        <authorList>
            <person name="Margolles A."/>
            <person name="Gueimonde M."/>
            <person name="Sanchez B."/>
        </authorList>
    </citation>
    <scope>NUCLEOTIDE SEQUENCE [LARGE SCALE GENOMIC DNA]</scope>
    <source>
        <strain evidence="2 3">DSM 14505</strain>
    </source>
</reference>
<evidence type="ECO:0000313" key="3">
    <source>
        <dbReference type="Proteomes" id="UP000004725"/>
    </source>
</evidence>
<proteinExistence type="predicted"/>
<feature type="compositionally biased region" description="Acidic residues" evidence="1">
    <location>
        <begin position="141"/>
        <end position="160"/>
    </location>
</feature>